<evidence type="ECO:0000256" key="2">
    <source>
        <dbReference type="SAM" id="Phobius"/>
    </source>
</evidence>
<accession>A0A9D1V7W6</accession>
<comment type="caution">
    <text evidence="4">The sequence shown here is derived from an EMBL/GenBank/DDBJ whole genome shotgun (WGS) entry which is preliminary data.</text>
</comment>
<keyword evidence="2" id="KW-0812">Transmembrane</keyword>
<sequence>MLMVIIAAAVLGAAVLFCLVTIIGSWIAYKRFFRRRFNGNPNLRYFTAEDFPALKADPVTFASDRGQILRGYIYSSENAEPRGLIVFSHGFGAGHQSYTTEINTLAQAGFAVLAYDGTGCVASDGDCFRGFDQGPIDLKYALRFAAEDERLRRFDRVVLFGHSWGAFSVMNCAEEKRVAGVVAMCGFISSAAVVAQSAVGQNKKKRARAFWHILFPWLYLLNKTSFGENANKNSLGSLLATKKEVLLMYGEKDNTVYFPNNGAILQEKLKDKKNIRFQSYQDKGHNVYLTCEAEREMNRVFGEIAKVSSKEKTRLKQMYANVNYEEITQEDKNVMGEAIRFCRRLTGVFPEES</sequence>
<keyword evidence="2" id="KW-1133">Transmembrane helix</keyword>
<dbReference type="InterPro" id="IPR029058">
    <property type="entry name" value="AB_hydrolase_fold"/>
</dbReference>
<evidence type="ECO:0000259" key="3">
    <source>
        <dbReference type="Pfam" id="PF12146"/>
    </source>
</evidence>
<dbReference type="Pfam" id="PF12146">
    <property type="entry name" value="Hydrolase_4"/>
    <property type="match status" value="1"/>
</dbReference>
<dbReference type="GO" id="GO:0052689">
    <property type="term" value="F:carboxylic ester hydrolase activity"/>
    <property type="evidence" value="ECO:0007669"/>
    <property type="project" value="UniProtKB-ARBA"/>
</dbReference>
<dbReference type="AlphaFoldDB" id="A0A9D1V7W6"/>
<dbReference type="SUPFAM" id="SSF53474">
    <property type="entry name" value="alpha/beta-Hydrolases"/>
    <property type="match status" value="1"/>
</dbReference>
<keyword evidence="2" id="KW-0472">Membrane</keyword>
<dbReference type="PANTHER" id="PTHR22946">
    <property type="entry name" value="DIENELACTONE HYDROLASE DOMAIN-CONTAINING PROTEIN-RELATED"/>
    <property type="match status" value="1"/>
</dbReference>
<organism evidence="4 5">
    <name type="scientific">Candidatus Borkfalkia faecipullorum</name>
    <dbReference type="NCBI Taxonomy" id="2838510"/>
    <lineage>
        <taxon>Bacteria</taxon>
        <taxon>Bacillati</taxon>
        <taxon>Bacillota</taxon>
        <taxon>Clostridia</taxon>
        <taxon>Christensenellales</taxon>
        <taxon>Christensenellaceae</taxon>
        <taxon>Candidatus Borkfalkia</taxon>
    </lineage>
</organism>
<dbReference type="Gene3D" id="3.40.50.1820">
    <property type="entry name" value="alpha/beta hydrolase"/>
    <property type="match status" value="1"/>
</dbReference>
<keyword evidence="1 4" id="KW-0378">Hydrolase</keyword>
<proteinExistence type="predicted"/>
<dbReference type="PANTHER" id="PTHR22946:SF9">
    <property type="entry name" value="POLYKETIDE TRANSFERASE AF380"/>
    <property type="match status" value="1"/>
</dbReference>
<protein>
    <submittedName>
        <fullName evidence="4">Alpha/beta hydrolase</fullName>
    </submittedName>
</protein>
<dbReference type="Proteomes" id="UP000824204">
    <property type="component" value="Unassembled WGS sequence"/>
</dbReference>
<gene>
    <name evidence="4" type="ORF">H9741_04745</name>
</gene>
<evidence type="ECO:0000313" key="5">
    <source>
        <dbReference type="Proteomes" id="UP000824204"/>
    </source>
</evidence>
<feature type="transmembrane region" description="Helical" evidence="2">
    <location>
        <begin position="6"/>
        <end position="29"/>
    </location>
</feature>
<reference evidence="4" key="1">
    <citation type="journal article" date="2021" name="PeerJ">
        <title>Extensive microbial diversity within the chicken gut microbiome revealed by metagenomics and culture.</title>
        <authorList>
            <person name="Gilroy R."/>
            <person name="Ravi A."/>
            <person name="Getino M."/>
            <person name="Pursley I."/>
            <person name="Horton D.L."/>
            <person name="Alikhan N.F."/>
            <person name="Baker D."/>
            <person name="Gharbi K."/>
            <person name="Hall N."/>
            <person name="Watson M."/>
            <person name="Adriaenssens E.M."/>
            <person name="Foster-Nyarko E."/>
            <person name="Jarju S."/>
            <person name="Secka A."/>
            <person name="Antonio M."/>
            <person name="Oren A."/>
            <person name="Chaudhuri R.R."/>
            <person name="La Ragione R."/>
            <person name="Hildebrand F."/>
            <person name="Pallen M.J."/>
        </authorList>
    </citation>
    <scope>NUCLEOTIDE SEQUENCE</scope>
    <source>
        <strain evidence="4">811</strain>
    </source>
</reference>
<reference evidence="4" key="2">
    <citation type="submission" date="2021-04" db="EMBL/GenBank/DDBJ databases">
        <authorList>
            <person name="Gilroy R."/>
        </authorList>
    </citation>
    <scope>NUCLEOTIDE SEQUENCE</scope>
    <source>
        <strain evidence="4">811</strain>
    </source>
</reference>
<dbReference type="InterPro" id="IPR050261">
    <property type="entry name" value="FrsA_esterase"/>
</dbReference>
<evidence type="ECO:0000256" key="1">
    <source>
        <dbReference type="ARBA" id="ARBA00022801"/>
    </source>
</evidence>
<dbReference type="InterPro" id="IPR022742">
    <property type="entry name" value="Hydrolase_4"/>
</dbReference>
<evidence type="ECO:0000313" key="4">
    <source>
        <dbReference type="EMBL" id="HIX07755.1"/>
    </source>
</evidence>
<feature type="transmembrane region" description="Helical" evidence="2">
    <location>
        <begin position="178"/>
        <end position="199"/>
    </location>
</feature>
<dbReference type="EMBL" id="DXFX01000059">
    <property type="protein sequence ID" value="HIX07755.1"/>
    <property type="molecule type" value="Genomic_DNA"/>
</dbReference>
<name>A0A9D1V7W6_9FIRM</name>
<feature type="domain" description="Serine aminopeptidase S33" evidence="3">
    <location>
        <begin position="80"/>
        <end position="248"/>
    </location>
</feature>